<dbReference type="EMBL" id="SBKP01000022">
    <property type="protein sequence ID" value="RXR25195.1"/>
    <property type="molecule type" value="Genomic_DNA"/>
</dbReference>
<reference evidence="3" key="1">
    <citation type="submission" date="2019-01" db="EMBL/GenBank/DDBJ databases">
        <title>Cytophagaceae bacterium strain CAR-16.</title>
        <authorList>
            <person name="Chen W.-M."/>
        </authorList>
    </citation>
    <scope>NUCLEOTIDE SEQUENCE [LARGE SCALE GENOMIC DNA]</scope>
    <source>
        <strain evidence="3">CHR27</strain>
    </source>
</reference>
<dbReference type="OrthoDB" id="285799at2"/>
<keyword evidence="1" id="KW-1133">Transmembrane helix</keyword>
<evidence type="ECO:0000256" key="1">
    <source>
        <dbReference type="SAM" id="Phobius"/>
    </source>
</evidence>
<gene>
    <name evidence="2" type="ORF">EQG66_14400</name>
</gene>
<dbReference type="AlphaFoldDB" id="A0A4Q1KEP4"/>
<keyword evidence="1" id="KW-0472">Membrane</keyword>
<accession>A0A4Q1KEP4</accession>
<dbReference type="InterPro" id="IPR025671">
    <property type="entry name" value="HXXEE"/>
</dbReference>
<evidence type="ECO:0000313" key="3">
    <source>
        <dbReference type="Proteomes" id="UP000290958"/>
    </source>
</evidence>
<feature type="transmembrane region" description="Helical" evidence="1">
    <location>
        <begin position="36"/>
        <end position="56"/>
    </location>
</feature>
<comment type="caution">
    <text evidence="2">The sequence shown here is derived from an EMBL/GenBank/DDBJ whole genome shotgun (WGS) entry which is preliminary data.</text>
</comment>
<protein>
    <submittedName>
        <fullName evidence="2">HXXEE domain-containing protein</fullName>
    </submittedName>
</protein>
<dbReference type="Pfam" id="PF13787">
    <property type="entry name" value="HXXEE"/>
    <property type="match status" value="1"/>
</dbReference>
<dbReference type="RefSeq" id="WP_129405234.1">
    <property type="nucleotide sequence ID" value="NZ_SBKP01000022.1"/>
</dbReference>
<proteinExistence type="predicted"/>
<sequence>MTFLITPIIFLFHIAEEWRRFPEWATRHSGATSRAWFVYSHIFLVASTIGICWTATVNPSRISTIWAVAVQWVFFTNAVFHLTTWRLFREYSPGVFTALIFFVPATLWQFATVQLDSAGFLLAIALGSVVGGLAVASLWLNMNIDWDLRRKRDHPYAD</sequence>
<name>A0A4Q1KEP4_9SPHN</name>
<organism evidence="2 3">
    <name type="scientific">Sphingobium fluviale</name>
    <dbReference type="NCBI Taxonomy" id="2506423"/>
    <lineage>
        <taxon>Bacteria</taxon>
        <taxon>Pseudomonadati</taxon>
        <taxon>Pseudomonadota</taxon>
        <taxon>Alphaproteobacteria</taxon>
        <taxon>Sphingomonadales</taxon>
        <taxon>Sphingomonadaceae</taxon>
        <taxon>Sphingobium</taxon>
    </lineage>
</organism>
<keyword evidence="1" id="KW-0812">Transmembrane</keyword>
<evidence type="ECO:0000313" key="2">
    <source>
        <dbReference type="EMBL" id="RXR25195.1"/>
    </source>
</evidence>
<keyword evidence="3" id="KW-1185">Reference proteome</keyword>
<dbReference type="Proteomes" id="UP000290958">
    <property type="component" value="Unassembled WGS sequence"/>
</dbReference>
<feature type="transmembrane region" description="Helical" evidence="1">
    <location>
        <begin position="117"/>
        <end position="142"/>
    </location>
</feature>
<feature type="transmembrane region" description="Helical" evidence="1">
    <location>
        <begin position="62"/>
        <end position="82"/>
    </location>
</feature>
<feature type="transmembrane region" description="Helical" evidence="1">
    <location>
        <begin position="94"/>
        <end position="111"/>
    </location>
</feature>